<keyword evidence="7 9" id="KW-0067">ATP-binding</keyword>
<comment type="subcellular location">
    <subcellularLocation>
        <location evidence="9">Cytoplasm</location>
    </subcellularLocation>
</comment>
<keyword evidence="6 9" id="KW-0418">Kinase</keyword>
<keyword evidence="12" id="KW-1185">Reference proteome</keyword>
<dbReference type="SUPFAM" id="SSF53633">
    <property type="entry name" value="Carbamate kinase-like"/>
    <property type="match status" value="1"/>
</dbReference>
<dbReference type="InterPro" id="IPR004662">
    <property type="entry name" value="AcgluKinase_fam"/>
</dbReference>
<dbReference type="HAMAP" id="MF_00082">
    <property type="entry name" value="ArgB"/>
    <property type="match status" value="1"/>
</dbReference>
<evidence type="ECO:0000256" key="3">
    <source>
        <dbReference type="ARBA" id="ARBA00022605"/>
    </source>
</evidence>
<evidence type="ECO:0000256" key="7">
    <source>
        <dbReference type="ARBA" id="ARBA00022840"/>
    </source>
</evidence>
<keyword evidence="9" id="KW-0963">Cytoplasm</keyword>
<dbReference type="EC" id="2.7.2.8" evidence="9"/>
<evidence type="ECO:0000256" key="4">
    <source>
        <dbReference type="ARBA" id="ARBA00022679"/>
    </source>
</evidence>
<dbReference type="Proteomes" id="UP000549066">
    <property type="component" value="Unassembled WGS sequence"/>
</dbReference>
<dbReference type="Gene3D" id="3.40.1160.10">
    <property type="entry name" value="Acetylglutamate kinase-like"/>
    <property type="match status" value="1"/>
</dbReference>
<dbReference type="InterPro" id="IPR001057">
    <property type="entry name" value="Glu/AcGlu_kinase"/>
</dbReference>
<dbReference type="AlphaFoldDB" id="A0A852WUD8"/>
<evidence type="ECO:0000256" key="1">
    <source>
        <dbReference type="ARBA" id="ARBA00004828"/>
    </source>
</evidence>
<dbReference type="UniPathway" id="UPA00068">
    <property type="reaction ID" value="UER00107"/>
</dbReference>
<comment type="pathway">
    <text evidence="1 9">Amino-acid biosynthesis; L-arginine biosynthesis; N(2)-acetyl-L-ornithine from L-glutamate: step 2/4.</text>
</comment>
<dbReference type="GO" id="GO:0042450">
    <property type="term" value="P:L-arginine biosynthetic process via ornithine"/>
    <property type="evidence" value="ECO:0007669"/>
    <property type="project" value="UniProtKB-UniRule"/>
</dbReference>
<keyword evidence="3 9" id="KW-0028">Amino-acid biosynthesis</keyword>
<dbReference type="PANTHER" id="PTHR23342">
    <property type="entry name" value="N-ACETYLGLUTAMATE SYNTHASE"/>
    <property type="match status" value="1"/>
</dbReference>
<dbReference type="Pfam" id="PF00696">
    <property type="entry name" value="AA_kinase"/>
    <property type="match status" value="1"/>
</dbReference>
<feature type="binding site" evidence="9">
    <location>
        <position position="196"/>
    </location>
    <ligand>
        <name>substrate</name>
    </ligand>
</feature>
<reference evidence="11 12" key="1">
    <citation type="submission" date="2020-07" db="EMBL/GenBank/DDBJ databases">
        <title>Sequencing the genomes of 1000 actinobacteria strains.</title>
        <authorList>
            <person name="Klenk H.-P."/>
        </authorList>
    </citation>
    <scope>NUCLEOTIDE SEQUENCE [LARGE SCALE GENOMIC DNA]</scope>
    <source>
        <strain evidence="11 12">DSM 8598</strain>
    </source>
</reference>
<dbReference type="GO" id="GO:0003991">
    <property type="term" value="F:acetylglutamate kinase activity"/>
    <property type="evidence" value="ECO:0007669"/>
    <property type="project" value="UniProtKB-UniRule"/>
</dbReference>
<sequence>MSDDTEPQDTNDAAAKAQVLIDSLPWLKRFHGETIVVKFGGNAMVSPELQRAFAEDMVYLRYAGIKPVVVHGGGPQISAMLERLGIPSEFRGGYRVTTPETMDVVRMVLSGQVNRELVSLINEHGPLASGLSGEDAGLFTGRRRGAIVDGEEVDLGLVGDVVAVDPAAVLAELAAERIPVVSSIAPDGDVTGQSLNVNADSAAASLAVALGAAKLVILTDVAGLYRDWPNRDSLVSVIDVPSLVELLPSLESGMIPKMAACLEAVEGGVAKAAIIDGRVPHSILLEVFTQSGIGTEVVAA</sequence>
<evidence type="ECO:0000256" key="9">
    <source>
        <dbReference type="HAMAP-Rule" id="MF_00082"/>
    </source>
</evidence>
<dbReference type="GO" id="GO:0005737">
    <property type="term" value="C:cytoplasm"/>
    <property type="evidence" value="ECO:0007669"/>
    <property type="project" value="UniProtKB-SubCell"/>
</dbReference>
<proteinExistence type="inferred from homology"/>
<dbReference type="InterPro" id="IPR001048">
    <property type="entry name" value="Asp/Glu/Uridylate_kinase"/>
</dbReference>
<comment type="caution">
    <text evidence="11">The sequence shown here is derived from an EMBL/GenBank/DDBJ whole genome shotgun (WGS) entry which is preliminary data.</text>
</comment>
<dbReference type="NCBIfam" id="TIGR00761">
    <property type="entry name" value="argB"/>
    <property type="match status" value="1"/>
</dbReference>
<dbReference type="InterPro" id="IPR036393">
    <property type="entry name" value="AceGlu_kinase-like_sf"/>
</dbReference>
<feature type="binding site" evidence="9">
    <location>
        <position position="95"/>
    </location>
    <ligand>
        <name>substrate</name>
    </ligand>
</feature>
<dbReference type="InterPro" id="IPR037528">
    <property type="entry name" value="ArgB"/>
</dbReference>
<name>A0A852WUD8_9MICO</name>
<evidence type="ECO:0000256" key="6">
    <source>
        <dbReference type="ARBA" id="ARBA00022777"/>
    </source>
</evidence>
<dbReference type="PIRSF" id="PIRSF000728">
    <property type="entry name" value="NAGK"/>
    <property type="match status" value="1"/>
</dbReference>
<dbReference type="EMBL" id="JACCFI010000001">
    <property type="protein sequence ID" value="NYG19593.1"/>
    <property type="molecule type" value="Genomic_DNA"/>
</dbReference>
<accession>A0A852WUD8</accession>
<dbReference type="GO" id="GO:0005524">
    <property type="term" value="F:ATP binding"/>
    <property type="evidence" value="ECO:0007669"/>
    <property type="project" value="UniProtKB-UniRule"/>
</dbReference>
<evidence type="ECO:0000313" key="11">
    <source>
        <dbReference type="EMBL" id="NYG19593.1"/>
    </source>
</evidence>
<keyword evidence="4 9" id="KW-0808">Transferase</keyword>
<feature type="binding site" evidence="9">
    <location>
        <begin position="73"/>
        <end position="74"/>
    </location>
    <ligand>
        <name>substrate</name>
    </ligand>
</feature>
<evidence type="ECO:0000256" key="8">
    <source>
        <dbReference type="ARBA" id="ARBA00048141"/>
    </source>
</evidence>
<feature type="site" description="Transition state stabilizer" evidence="9">
    <location>
        <position position="38"/>
    </location>
</feature>
<dbReference type="FunFam" id="3.40.1160.10:FF:000004">
    <property type="entry name" value="Acetylglutamate kinase"/>
    <property type="match status" value="1"/>
</dbReference>
<evidence type="ECO:0000313" key="12">
    <source>
        <dbReference type="Proteomes" id="UP000549066"/>
    </source>
</evidence>
<feature type="domain" description="Aspartate/glutamate/uridylate kinase" evidence="10">
    <location>
        <begin position="34"/>
        <end position="276"/>
    </location>
</feature>
<evidence type="ECO:0000259" key="10">
    <source>
        <dbReference type="Pfam" id="PF00696"/>
    </source>
</evidence>
<dbReference type="PANTHER" id="PTHR23342:SF0">
    <property type="entry name" value="N-ACETYLGLUTAMATE SYNTHASE, MITOCHONDRIAL"/>
    <property type="match status" value="1"/>
</dbReference>
<dbReference type="PRINTS" id="PR00474">
    <property type="entry name" value="GLU5KINASE"/>
</dbReference>
<dbReference type="CDD" id="cd04250">
    <property type="entry name" value="AAK_NAGK-C"/>
    <property type="match status" value="1"/>
</dbReference>
<evidence type="ECO:0000256" key="2">
    <source>
        <dbReference type="ARBA" id="ARBA00022571"/>
    </source>
</evidence>
<organism evidence="11 12">
    <name type="scientific">Agromyces hippuratus</name>
    <dbReference type="NCBI Taxonomy" id="286438"/>
    <lineage>
        <taxon>Bacteria</taxon>
        <taxon>Bacillati</taxon>
        <taxon>Actinomycetota</taxon>
        <taxon>Actinomycetes</taxon>
        <taxon>Micrococcales</taxon>
        <taxon>Microbacteriaceae</taxon>
        <taxon>Agromyces</taxon>
    </lineage>
</organism>
<dbReference type="InterPro" id="IPR041727">
    <property type="entry name" value="NAGK-C"/>
</dbReference>
<keyword evidence="2 9" id="KW-0055">Arginine biosynthesis</keyword>
<protein>
    <recommendedName>
        <fullName evidence="9">Acetylglutamate kinase</fullName>
        <ecNumber evidence="9">2.7.2.8</ecNumber>
    </recommendedName>
    <alternativeName>
        <fullName evidence="9">N-acetyl-L-glutamate 5-phosphotransferase</fullName>
    </alternativeName>
    <alternativeName>
        <fullName evidence="9">NAG kinase</fullName>
        <shortName evidence="9">NAGK</shortName>
    </alternativeName>
</protein>
<keyword evidence="5 9" id="KW-0547">Nucleotide-binding</keyword>
<gene>
    <name evidence="9" type="primary">argB</name>
    <name evidence="11" type="ORF">BJY17_000340</name>
</gene>
<comment type="catalytic activity">
    <reaction evidence="8 9">
        <text>N-acetyl-L-glutamate + ATP = N-acetyl-L-glutamyl 5-phosphate + ADP</text>
        <dbReference type="Rhea" id="RHEA:14629"/>
        <dbReference type="ChEBI" id="CHEBI:30616"/>
        <dbReference type="ChEBI" id="CHEBI:44337"/>
        <dbReference type="ChEBI" id="CHEBI:57936"/>
        <dbReference type="ChEBI" id="CHEBI:456216"/>
        <dbReference type="EC" id="2.7.2.8"/>
    </reaction>
</comment>
<feature type="site" description="Transition state stabilizer" evidence="9">
    <location>
        <position position="257"/>
    </location>
</feature>
<comment type="function">
    <text evidence="9">Catalyzes the ATP-dependent phosphorylation of N-acetyl-L-glutamate.</text>
</comment>
<comment type="similarity">
    <text evidence="9">Belongs to the acetylglutamate kinase family. ArgB subfamily.</text>
</comment>
<dbReference type="RefSeq" id="WP_179549850.1">
    <property type="nucleotide sequence ID" value="NZ_JACCFI010000001.1"/>
</dbReference>
<evidence type="ECO:0000256" key="5">
    <source>
        <dbReference type="ARBA" id="ARBA00022741"/>
    </source>
</evidence>